<keyword evidence="2 5" id="KW-0689">Ribosomal protein</keyword>
<proteinExistence type="inferred from homology"/>
<accession>A0A1G2F2K7</accession>
<sequence length="218" mass="24670">MKTDYYNQKGEKSGTFDLPENIFGVSWNQNAIWQTLISFAANQRRHYSHAKGRGEVRGGGKKPWQQKGLGKARHGSIRSPIWTGGGVSHGPNKEENFSRKINKKAKKKALFALLSQKLRENEILFLDKIETEKGKTKEARNILNNLKKIGGFEKLGSRGGKTMLATREKDKITKKAFANLPYLKTEDIRNLNIIDLANFKYLIVPKEEIGAIKSKTKN</sequence>
<dbReference type="EMBL" id="MHMS01000009">
    <property type="protein sequence ID" value="OGZ32316.1"/>
    <property type="molecule type" value="Genomic_DNA"/>
</dbReference>
<dbReference type="NCBIfam" id="TIGR03953">
    <property type="entry name" value="rplD_bact"/>
    <property type="match status" value="1"/>
</dbReference>
<evidence type="ECO:0000256" key="4">
    <source>
        <dbReference type="ARBA" id="ARBA00035244"/>
    </source>
</evidence>
<dbReference type="SUPFAM" id="SSF52166">
    <property type="entry name" value="Ribosomal protein L4"/>
    <property type="match status" value="1"/>
</dbReference>
<dbReference type="InterPro" id="IPR002136">
    <property type="entry name" value="Ribosomal_uL4"/>
</dbReference>
<evidence type="ECO:0000256" key="3">
    <source>
        <dbReference type="ARBA" id="ARBA00023274"/>
    </source>
</evidence>
<dbReference type="Pfam" id="PF00573">
    <property type="entry name" value="Ribosomal_L4"/>
    <property type="match status" value="1"/>
</dbReference>
<evidence type="ECO:0000256" key="2">
    <source>
        <dbReference type="ARBA" id="ARBA00022980"/>
    </source>
</evidence>
<protein>
    <recommendedName>
        <fullName evidence="4 5">Large ribosomal subunit protein uL4</fullName>
    </recommendedName>
</protein>
<dbReference type="InterPro" id="IPR013005">
    <property type="entry name" value="Ribosomal_uL4-like"/>
</dbReference>
<dbReference type="GO" id="GO:0005840">
    <property type="term" value="C:ribosome"/>
    <property type="evidence" value="ECO:0007669"/>
    <property type="project" value="UniProtKB-KW"/>
</dbReference>
<feature type="region of interest" description="Disordered" evidence="6">
    <location>
        <begin position="50"/>
        <end position="93"/>
    </location>
</feature>
<dbReference type="GO" id="GO:0019843">
    <property type="term" value="F:rRNA binding"/>
    <property type="evidence" value="ECO:0007669"/>
    <property type="project" value="UniProtKB-UniRule"/>
</dbReference>
<comment type="subunit">
    <text evidence="5">Part of the 50S ribosomal subunit.</text>
</comment>
<evidence type="ECO:0000256" key="1">
    <source>
        <dbReference type="ARBA" id="ARBA00010528"/>
    </source>
</evidence>
<evidence type="ECO:0000256" key="5">
    <source>
        <dbReference type="HAMAP-Rule" id="MF_01328"/>
    </source>
</evidence>
<dbReference type="Gene3D" id="3.40.1370.10">
    <property type="match status" value="1"/>
</dbReference>
<keyword evidence="3 5" id="KW-0687">Ribonucleoprotein</keyword>
<dbReference type="GO" id="GO:1990904">
    <property type="term" value="C:ribonucleoprotein complex"/>
    <property type="evidence" value="ECO:0007669"/>
    <property type="project" value="UniProtKB-KW"/>
</dbReference>
<dbReference type="PANTHER" id="PTHR10746:SF6">
    <property type="entry name" value="LARGE RIBOSOMAL SUBUNIT PROTEIN UL4M"/>
    <property type="match status" value="1"/>
</dbReference>
<dbReference type="AlphaFoldDB" id="A0A1G2F2K7"/>
<comment type="function">
    <text evidence="5">One of the primary rRNA binding proteins, this protein initially binds near the 5'-end of the 23S rRNA. It is important during the early stages of 50S assembly. It makes multiple contacts with different domains of the 23S rRNA in the assembled 50S subunit and ribosome.</text>
</comment>
<dbReference type="GO" id="GO:0006412">
    <property type="term" value="P:translation"/>
    <property type="evidence" value="ECO:0007669"/>
    <property type="project" value="UniProtKB-UniRule"/>
</dbReference>
<organism evidence="7 8">
    <name type="scientific">Candidatus Niyogibacteria bacterium RIFCSPLOWO2_12_FULL_41_13</name>
    <dbReference type="NCBI Taxonomy" id="1801726"/>
    <lineage>
        <taxon>Bacteria</taxon>
        <taxon>Candidatus Niyogiibacteriota</taxon>
    </lineage>
</organism>
<dbReference type="Proteomes" id="UP000176787">
    <property type="component" value="Unassembled WGS sequence"/>
</dbReference>
<evidence type="ECO:0000256" key="6">
    <source>
        <dbReference type="SAM" id="MobiDB-lite"/>
    </source>
</evidence>
<dbReference type="HAMAP" id="MF_01328_B">
    <property type="entry name" value="Ribosomal_uL4_B"/>
    <property type="match status" value="1"/>
</dbReference>
<comment type="similarity">
    <text evidence="1 5">Belongs to the universal ribosomal protein uL4 family.</text>
</comment>
<keyword evidence="5" id="KW-0694">RNA-binding</keyword>
<evidence type="ECO:0000313" key="7">
    <source>
        <dbReference type="EMBL" id="OGZ32316.1"/>
    </source>
</evidence>
<keyword evidence="5" id="KW-0699">rRNA-binding</keyword>
<dbReference type="InterPro" id="IPR023574">
    <property type="entry name" value="Ribosomal_uL4_dom_sf"/>
</dbReference>
<comment type="caution">
    <text evidence="7">The sequence shown here is derived from an EMBL/GenBank/DDBJ whole genome shotgun (WGS) entry which is preliminary data.</text>
</comment>
<reference evidence="7 8" key="1">
    <citation type="journal article" date="2016" name="Nat. Commun.">
        <title>Thousands of microbial genomes shed light on interconnected biogeochemical processes in an aquifer system.</title>
        <authorList>
            <person name="Anantharaman K."/>
            <person name="Brown C.T."/>
            <person name="Hug L.A."/>
            <person name="Sharon I."/>
            <person name="Castelle C.J."/>
            <person name="Probst A.J."/>
            <person name="Thomas B.C."/>
            <person name="Singh A."/>
            <person name="Wilkins M.J."/>
            <person name="Karaoz U."/>
            <person name="Brodie E.L."/>
            <person name="Williams K.H."/>
            <person name="Hubbard S.S."/>
            <person name="Banfield J.F."/>
        </authorList>
    </citation>
    <scope>NUCLEOTIDE SEQUENCE [LARGE SCALE GENOMIC DNA]</scope>
</reference>
<comment type="function">
    <text evidence="5">Forms part of the polypeptide exit tunnel.</text>
</comment>
<dbReference type="STRING" id="1801726.A3H02_01025"/>
<dbReference type="GO" id="GO:0003735">
    <property type="term" value="F:structural constituent of ribosome"/>
    <property type="evidence" value="ECO:0007669"/>
    <property type="project" value="InterPro"/>
</dbReference>
<dbReference type="PANTHER" id="PTHR10746">
    <property type="entry name" value="50S RIBOSOMAL PROTEIN L4"/>
    <property type="match status" value="1"/>
</dbReference>
<gene>
    <name evidence="5" type="primary">rplD</name>
    <name evidence="7" type="ORF">A3H02_01025</name>
</gene>
<name>A0A1G2F2K7_9BACT</name>
<evidence type="ECO:0000313" key="8">
    <source>
        <dbReference type="Proteomes" id="UP000176787"/>
    </source>
</evidence>